<evidence type="ECO:0000313" key="4">
    <source>
        <dbReference type="Proteomes" id="UP001500393"/>
    </source>
</evidence>
<accession>A0ABN2D7S5</accession>
<feature type="region of interest" description="Disordered" evidence="1">
    <location>
        <begin position="23"/>
        <end position="69"/>
    </location>
</feature>
<evidence type="ECO:0000256" key="1">
    <source>
        <dbReference type="SAM" id="MobiDB-lite"/>
    </source>
</evidence>
<name>A0ABN2D7S5_9ACTN</name>
<dbReference type="Proteomes" id="UP001500393">
    <property type="component" value="Unassembled WGS sequence"/>
</dbReference>
<dbReference type="RefSeq" id="WP_344213535.1">
    <property type="nucleotide sequence ID" value="NZ_BAAAOS010000018.1"/>
</dbReference>
<comment type="caution">
    <text evidence="3">The sequence shown here is derived from an EMBL/GenBank/DDBJ whole genome shotgun (WGS) entry which is preliminary data.</text>
</comment>
<protein>
    <submittedName>
        <fullName evidence="3">Uncharacterized protein</fullName>
    </submittedName>
</protein>
<sequence length="215" mass="22606">MRRLGAPALLLAATLVLAGCGGPETNKGGMPEPAGGGDPSTSTGNTPSTTPSAEPTTEPTAPATTAAPPRKAQVIVVPGNYAENPAVQGLVKNYPIYFSALVARDADIVKKAFPAYFYADVQLGIDEAKRSGWVMRPPGSVVVMGIKQEKFGVVRVQTCRSQTTQYWDPKAKQWALSGAKGVPQALDMIETGLGWTMYKIAPAGKLSCSKVRFPA</sequence>
<feature type="signal peptide" evidence="2">
    <location>
        <begin position="1"/>
        <end position="18"/>
    </location>
</feature>
<feature type="compositionally biased region" description="Low complexity" evidence="1">
    <location>
        <begin position="39"/>
        <end position="69"/>
    </location>
</feature>
<dbReference type="PROSITE" id="PS51257">
    <property type="entry name" value="PROKAR_LIPOPROTEIN"/>
    <property type="match status" value="1"/>
</dbReference>
<evidence type="ECO:0000313" key="3">
    <source>
        <dbReference type="EMBL" id="GAA1572157.1"/>
    </source>
</evidence>
<evidence type="ECO:0000256" key="2">
    <source>
        <dbReference type="SAM" id="SignalP"/>
    </source>
</evidence>
<proteinExistence type="predicted"/>
<organism evidence="3 4">
    <name type="scientific">Kribbella sancticallisti</name>
    <dbReference type="NCBI Taxonomy" id="460087"/>
    <lineage>
        <taxon>Bacteria</taxon>
        <taxon>Bacillati</taxon>
        <taxon>Actinomycetota</taxon>
        <taxon>Actinomycetes</taxon>
        <taxon>Propionibacteriales</taxon>
        <taxon>Kribbellaceae</taxon>
        <taxon>Kribbella</taxon>
    </lineage>
</organism>
<dbReference type="EMBL" id="BAAAOS010000018">
    <property type="protein sequence ID" value="GAA1572157.1"/>
    <property type="molecule type" value="Genomic_DNA"/>
</dbReference>
<keyword evidence="4" id="KW-1185">Reference proteome</keyword>
<keyword evidence="2" id="KW-0732">Signal</keyword>
<gene>
    <name evidence="3" type="ORF">GCM10009789_27140</name>
</gene>
<feature type="chain" id="PRO_5045509113" evidence="2">
    <location>
        <begin position="19"/>
        <end position="215"/>
    </location>
</feature>
<reference evidence="3 4" key="1">
    <citation type="journal article" date="2019" name="Int. J. Syst. Evol. Microbiol.">
        <title>The Global Catalogue of Microorganisms (GCM) 10K type strain sequencing project: providing services to taxonomists for standard genome sequencing and annotation.</title>
        <authorList>
            <consortium name="The Broad Institute Genomics Platform"/>
            <consortium name="The Broad Institute Genome Sequencing Center for Infectious Disease"/>
            <person name="Wu L."/>
            <person name="Ma J."/>
        </authorList>
    </citation>
    <scope>NUCLEOTIDE SEQUENCE [LARGE SCALE GENOMIC DNA]</scope>
    <source>
        <strain evidence="3 4">JCM 14969</strain>
    </source>
</reference>